<feature type="domain" description="Glycosyl transferase family 1" evidence="3">
    <location>
        <begin position="210"/>
        <end position="381"/>
    </location>
</feature>
<dbReference type="GO" id="GO:0016757">
    <property type="term" value="F:glycosyltransferase activity"/>
    <property type="evidence" value="ECO:0007669"/>
    <property type="project" value="UniProtKB-KW"/>
</dbReference>
<dbReference type="OrthoDB" id="9792269at2"/>
<dbReference type="GO" id="GO:1901135">
    <property type="term" value="P:carbohydrate derivative metabolic process"/>
    <property type="evidence" value="ECO:0007669"/>
    <property type="project" value="UniProtKB-ARBA"/>
</dbReference>
<evidence type="ECO:0000313" key="5">
    <source>
        <dbReference type="EMBL" id="RDE24801.1"/>
    </source>
</evidence>
<name>A0A369WT92_9GAMM</name>
<dbReference type="SUPFAM" id="SSF53756">
    <property type="entry name" value="UDP-Glycosyltransferase/glycogen phosphorylase"/>
    <property type="match status" value="1"/>
</dbReference>
<dbReference type="InterPro" id="IPR028098">
    <property type="entry name" value="Glyco_trans_4-like_N"/>
</dbReference>
<dbReference type="InterPro" id="IPR001296">
    <property type="entry name" value="Glyco_trans_1"/>
</dbReference>
<proteinExistence type="predicted"/>
<dbReference type="EMBL" id="QQOH01000001">
    <property type="protein sequence ID" value="RDE24801.1"/>
    <property type="molecule type" value="Genomic_DNA"/>
</dbReference>
<evidence type="ECO:0000259" key="4">
    <source>
        <dbReference type="Pfam" id="PF13439"/>
    </source>
</evidence>
<dbReference type="AlphaFoldDB" id="A0A369WT92"/>
<gene>
    <name evidence="5" type="ORF">DV711_04245</name>
</gene>
<dbReference type="PANTHER" id="PTHR12526:SF510">
    <property type="entry name" value="D-INOSITOL 3-PHOSPHATE GLYCOSYLTRANSFERASE"/>
    <property type="match status" value="1"/>
</dbReference>
<dbReference type="Gene3D" id="3.40.50.2000">
    <property type="entry name" value="Glycogen Phosphorylase B"/>
    <property type="match status" value="2"/>
</dbReference>
<evidence type="ECO:0000256" key="2">
    <source>
        <dbReference type="ARBA" id="ARBA00022679"/>
    </source>
</evidence>
<protein>
    <submittedName>
        <fullName evidence="5">Glycosyltransferase family 4 protein</fullName>
    </submittedName>
</protein>
<dbReference type="Pfam" id="PF13439">
    <property type="entry name" value="Glyco_transf_4"/>
    <property type="match status" value="1"/>
</dbReference>
<dbReference type="Pfam" id="PF00534">
    <property type="entry name" value="Glycos_transf_1"/>
    <property type="match status" value="1"/>
</dbReference>
<sequence>MNSPDNAEQLLVLSTLFPSPARPKAGLFIRERMFRVNRQTPLIVLSPVPWFPGQSLIRLVKPDYRPTPPYTEVQQGIRVFYPRFLALPYFFRTFDAWMIAHSCRRLIHREQLGHIRLIDSHFGYPDGLAATLLGRWLNKPVTITLRGTEVRHSQSAKLRPKLKAALTNASRVFSVSNSLRRLALELGIDDQKLEVVGNGVDSEKFFPLDKQQCREQLAIPPQAPVLITVGGIVERKGFHRVIECLPSLIKQHPDLIYLVVGGANPEGNFKPQLDKQIKRLGLGNHVRFLGERKPEELKQVLSAADTFVLASSNEGWANVILEAMACGLPVIATDVGGNAEVVSSGSLGAIVPFGDTEALTTALDNALRQLWNQGAIINYAKENSWDSRIAQLHQAFDQLMETG</sequence>
<reference evidence="5 6" key="1">
    <citation type="submission" date="2018-07" db="EMBL/GenBank/DDBJ databases">
        <title>Motiliproteus coralliicola sp. nov., a bacterium isolated from Coral.</title>
        <authorList>
            <person name="Wang G."/>
        </authorList>
    </citation>
    <scope>NUCLEOTIDE SEQUENCE [LARGE SCALE GENOMIC DNA]</scope>
    <source>
        <strain evidence="5 6">C34</strain>
    </source>
</reference>
<organism evidence="5 6">
    <name type="scientific">Motiliproteus coralliicola</name>
    <dbReference type="NCBI Taxonomy" id="2283196"/>
    <lineage>
        <taxon>Bacteria</taxon>
        <taxon>Pseudomonadati</taxon>
        <taxon>Pseudomonadota</taxon>
        <taxon>Gammaproteobacteria</taxon>
        <taxon>Oceanospirillales</taxon>
        <taxon>Oceanospirillaceae</taxon>
        <taxon>Motiliproteus</taxon>
    </lineage>
</organism>
<keyword evidence="6" id="KW-1185">Reference proteome</keyword>
<dbReference type="PANTHER" id="PTHR12526">
    <property type="entry name" value="GLYCOSYLTRANSFERASE"/>
    <property type="match status" value="1"/>
</dbReference>
<accession>A0A369WT92</accession>
<comment type="caution">
    <text evidence="5">The sequence shown here is derived from an EMBL/GenBank/DDBJ whole genome shotgun (WGS) entry which is preliminary data.</text>
</comment>
<feature type="domain" description="Glycosyltransferase subfamily 4-like N-terminal" evidence="4">
    <location>
        <begin position="62"/>
        <end position="203"/>
    </location>
</feature>
<keyword evidence="2 5" id="KW-0808">Transferase</keyword>
<evidence type="ECO:0000259" key="3">
    <source>
        <dbReference type="Pfam" id="PF00534"/>
    </source>
</evidence>
<evidence type="ECO:0000256" key="1">
    <source>
        <dbReference type="ARBA" id="ARBA00022676"/>
    </source>
</evidence>
<evidence type="ECO:0000313" key="6">
    <source>
        <dbReference type="Proteomes" id="UP000253769"/>
    </source>
</evidence>
<keyword evidence="1" id="KW-0328">Glycosyltransferase</keyword>
<dbReference type="Proteomes" id="UP000253769">
    <property type="component" value="Unassembled WGS sequence"/>
</dbReference>